<protein>
    <submittedName>
        <fullName evidence="1">Uncharacterized protein</fullName>
    </submittedName>
</protein>
<evidence type="ECO:0000313" key="1">
    <source>
        <dbReference type="EMBL" id="DAD74034.1"/>
    </source>
</evidence>
<proteinExistence type="predicted"/>
<reference evidence="1" key="1">
    <citation type="journal article" date="2021" name="Proc. Natl. Acad. Sci. U.S.A.">
        <title>A Catalog of Tens of Thousands of Viruses from Human Metagenomes Reveals Hidden Associations with Chronic Diseases.</title>
        <authorList>
            <person name="Tisza M.J."/>
            <person name="Buck C.B."/>
        </authorList>
    </citation>
    <scope>NUCLEOTIDE SEQUENCE</scope>
    <source>
        <strain evidence="1">CtkzC12</strain>
    </source>
</reference>
<organism evidence="1">
    <name type="scientific">Siphoviridae sp. ctkzC12</name>
    <dbReference type="NCBI Taxonomy" id="2826446"/>
    <lineage>
        <taxon>Viruses</taxon>
        <taxon>Duplodnaviria</taxon>
        <taxon>Heunggongvirae</taxon>
        <taxon>Uroviricota</taxon>
        <taxon>Caudoviricetes</taxon>
    </lineage>
</organism>
<dbReference type="EMBL" id="BK014750">
    <property type="protein sequence ID" value="DAD74034.1"/>
    <property type="molecule type" value="Genomic_DNA"/>
</dbReference>
<sequence>MKSLETIKKTLFEIAQTLSQNTYLQQLLIEDNNDIQKGNPTFTIHSINDLMDEQYICLDAHLENGIINHGRNSFIIIHLDSMSFKQSSNNIPVYGSIYIATDKNHVMLTENRQRL</sequence>
<accession>A0A8S5LVV2</accession>
<name>A0A8S5LVV2_9CAUD</name>